<organism evidence="4 5">
    <name type="scientific">Chthoniobacter flavus Ellin428</name>
    <dbReference type="NCBI Taxonomy" id="497964"/>
    <lineage>
        <taxon>Bacteria</taxon>
        <taxon>Pseudomonadati</taxon>
        <taxon>Verrucomicrobiota</taxon>
        <taxon>Spartobacteria</taxon>
        <taxon>Chthoniobacterales</taxon>
        <taxon>Chthoniobacteraceae</taxon>
        <taxon>Chthoniobacter</taxon>
    </lineage>
</organism>
<evidence type="ECO:0000259" key="3">
    <source>
        <dbReference type="PROSITE" id="PS50125"/>
    </source>
</evidence>
<proteinExistence type="predicted"/>
<dbReference type="PANTHER" id="PTHR16305:SF28">
    <property type="entry name" value="GUANYLATE CYCLASE DOMAIN-CONTAINING PROTEIN"/>
    <property type="match status" value="1"/>
</dbReference>
<dbReference type="GO" id="GO:0009190">
    <property type="term" value="P:cyclic nucleotide biosynthetic process"/>
    <property type="evidence" value="ECO:0007669"/>
    <property type="project" value="InterPro"/>
</dbReference>
<comment type="caution">
    <text evidence="4">The sequence shown here is derived from an EMBL/GenBank/DDBJ whole genome shotgun (WGS) entry which is preliminary data.</text>
</comment>
<dbReference type="Gene3D" id="1.25.40.10">
    <property type="entry name" value="Tetratricopeptide repeat domain"/>
    <property type="match status" value="1"/>
</dbReference>
<dbReference type="SUPFAM" id="SSF48452">
    <property type="entry name" value="TPR-like"/>
    <property type="match status" value="1"/>
</dbReference>
<dbReference type="PANTHER" id="PTHR16305">
    <property type="entry name" value="TESTICULAR SOLUBLE ADENYLYL CYCLASE"/>
    <property type="match status" value="1"/>
</dbReference>
<dbReference type="eggNOG" id="COG2114">
    <property type="taxonomic scope" value="Bacteria"/>
</dbReference>
<feature type="domain" description="Guanylate cyclase" evidence="3">
    <location>
        <begin position="37"/>
        <end position="150"/>
    </location>
</feature>
<dbReference type="eggNOG" id="COG0457">
    <property type="taxonomic scope" value="Bacteria"/>
</dbReference>
<evidence type="ECO:0000256" key="2">
    <source>
        <dbReference type="ARBA" id="ARBA00022840"/>
    </source>
</evidence>
<dbReference type="eggNOG" id="COG3899">
    <property type="taxonomic scope" value="Bacteria"/>
</dbReference>
<feature type="domain" description="Guanylate cyclase" evidence="3">
    <location>
        <begin position="251"/>
        <end position="378"/>
    </location>
</feature>
<protein>
    <submittedName>
        <fullName evidence="4">Adenylyl cyclase class-3/4/guanylyl cyclase</fullName>
    </submittedName>
</protein>
<dbReference type="Pfam" id="PF00211">
    <property type="entry name" value="Guanylate_cyc"/>
    <property type="match status" value="1"/>
</dbReference>
<dbReference type="STRING" id="497964.CfE428DRAFT_4509"/>
<evidence type="ECO:0000256" key="1">
    <source>
        <dbReference type="ARBA" id="ARBA00022741"/>
    </source>
</evidence>
<reference evidence="4 5" key="1">
    <citation type="journal article" date="2011" name="J. Bacteriol.">
        <title>Genome sequence of Chthoniobacter flavus Ellin428, an aerobic heterotrophic soil bacterium.</title>
        <authorList>
            <person name="Kant R."/>
            <person name="van Passel M.W."/>
            <person name="Palva A."/>
            <person name="Lucas S."/>
            <person name="Lapidus A."/>
            <person name="Glavina Del Rio T."/>
            <person name="Dalin E."/>
            <person name="Tice H."/>
            <person name="Bruce D."/>
            <person name="Goodwin L."/>
            <person name="Pitluck S."/>
            <person name="Larimer F.W."/>
            <person name="Land M.L."/>
            <person name="Hauser L."/>
            <person name="Sangwan P."/>
            <person name="de Vos W.M."/>
            <person name="Janssen P.H."/>
            <person name="Smidt H."/>
        </authorList>
    </citation>
    <scope>NUCLEOTIDE SEQUENCE [LARGE SCALE GENOMIC DNA]</scope>
    <source>
        <strain evidence="4 5">Ellin428</strain>
    </source>
</reference>
<keyword evidence="2" id="KW-0067">ATP-binding</keyword>
<dbReference type="InterPro" id="IPR041664">
    <property type="entry name" value="AAA_16"/>
</dbReference>
<dbReference type="GO" id="GO:0004016">
    <property type="term" value="F:adenylate cyclase activity"/>
    <property type="evidence" value="ECO:0007669"/>
    <property type="project" value="UniProtKB-ARBA"/>
</dbReference>
<accession>B4D6G9</accession>
<dbReference type="InterPro" id="IPR027417">
    <property type="entry name" value="P-loop_NTPase"/>
</dbReference>
<dbReference type="Proteomes" id="UP000005824">
    <property type="component" value="Unassembled WGS sequence"/>
</dbReference>
<dbReference type="CDD" id="cd07302">
    <property type="entry name" value="CHD"/>
    <property type="match status" value="2"/>
</dbReference>
<dbReference type="SUPFAM" id="SSF52540">
    <property type="entry name" value="P-loop containing nucleoside triphosphate hydrolases"/>
    <property type="match status" value="1"/>
</dbReference>
<dbReference type="GO" id="GO:0005737">
    <property type="term" value="C:cytoplasm"/>
    <property type="evidence" value="ECO:0007669"/>
    <property type="project" value="TreeGrafter"/>
</dbReference>
<dbReference type="SMART" id="SM00044">
    <property type="entry name" value="CYCc"/>
    <property type="match status" value="1"/>
</dbReference>
<dbReference type="InterPro" id="IPR011990">
    <property type="entry name" value="TPR-like_helical_dom_sf"/>
</dbReference>
<keyword evidence="1" id="KW-0547">Nucleotide-binding</keyword>
<dbReference type="InParanoid" id="B4D6G9"/>
<dbReference type="PROSITE" id="PS50125">
    <property type="entry name" value="GUANYLATE_CYCLASE_2"/>
    <property type="match status" value="2"/>
</dbReference>
<dbReference type="Pfam" id="PF13191">
    <property type="entry name" value="AAA_16"/>
    <property type="match status" value="1"/>
</dbReference>
<dbReference type="SUPFAM" id="SSF55073">
    <property type="entry name" value="Nucleotide cyclase"/>
    <property type="match status" value="2"/>
</dbReference>
<dbReference type="RefSeq" id="WP_006981831.1">
    <property type="nucleotide sequence ID" value="NZ_ABVL01000015.1"/>
</dbReference>
<dbReference type="EMBL" id="ABVL01000015">
    <property type="protein sequence ID" value="EDY18078.1"/>
    <property type="molecule type" value="Genomic_DNA"/>
</dbReference>
<name>B4D6G9_9BACT</name>
<gene>
    <name evidence="4" type="ORF">CfE428DRAFT_4509</name>
</gene>
<keyword evidence="5" id="KW-1185">Reference proteome</keyword>
<sequence length="1341" mass="146386">MVDLEHLATYMPHRVLRTLAASGAETLTPRVDHFPAAILFADISGFTDLSERLSQKGAAGTEELSSIINACFESMLGPIHSSGGDVLMMAGDALVVAWEGVADGSLEEPLLKAVQCAREIQQGSTEAPQGVTLHVRIGIGAGNATAYYVGGIDGRWEMMPVGSPFRQMGLAQSQATPGDVVLAAEAWEIIRAVAQGEKVGEGCVRVTSANSPRGMRSEESRELTGMARPLVEGFLPKPVRFLLHDAGEHWLADTRPVTSLFVHLRAYDDDATLEHMQELVAAVMKASERFEGTISGTNVDEKGLKFMISFGLPPTSHEDDPFRATQAATAIRSALQAIDPEAGYGIATGRVFCGVVGNETRREYAVIGRTVNLAARLAHQSRGNILCDEATFQATAARLQFTAEAPLRLKGIPKPIPVYIPSGVVTPTAGAARMIGHDEEFARAVRAIADLKTGQGFLGVIEGEAGIGKSTLLLQWSKKAAGEGVRLLRGAAESVHASTPYFAWQSIVNALLGLAETDSVDQRREQLSQTSRGRTWERLAPLLNDILDLGIPDNAITEQITGKIRADNVRELVASLVAEAAAERPLAIILEDAHWMDSASLAVAGVAAQRVAPFILLLSTRILTGDKEHALDPLLQLPSAERLRLEPLRSDDCVALAAQRLHVRTLARPIADLIAAKSQGNPFFSVEIAFALREHGFVMIDGDECKPVAGLDFSTVKFPDNVQGIIMRRVDSLAPEVQLTAKVASVVGSTFSASLLRDAFPVDAAQPQIETHLDVLRNERLVLRQDEPEYTFAHAIVEEAIYDRLLVAQRKTLHERVAGALEKKQAGALEAVAPLLGHHWLQAADEKKAGHYFGMAGQRAVRNGAYQEGLNFLTRALELTHVETPKPEDVVRDAFWQVLRAEAFFGLGRIEDSWKAFREVARLLGQPAPDNPQTKDLLHQIGQRILGRFTGKRQCPETEVMRVKLLAGSYEMLCLLDLFSNRMTSSLSAALDCLKQAERLGDSPEYARALATMALASSLAPSRFFAERYAAAALKVATRLGHESTTARVREFLGMYYMGEGRWDKTAENFQKAIEGFQIVGDRRRELECTCLLSTWTHYRGDFTKRVVLGQRVLDLGCATGDLQAQAWGMLDQIESLLNLGDFERVRSLGNDLKRHLGQNVYGADEIMAYGLLAALEMRIGRFAESLPHAEKALAVMSKMTPTIVYNLEAYAAVTEIYLKGWRMSAESDPARADFAAKAREACACTRRFAKIFRIGEARALLLTAVENELSGNASRAIRLSREGLAVAIQLDMPYEEALAHRQLARLLPDGDRNRDSELARARELFGKMAAKYDLHATEAA</sequence>
<dbReference type="InterPro" id="IPR001054">
    <property type="entry name" value="A/G_cyclase"/>
</dbReference>
<evidence type="ECO:0000313" key="4">
    <source>
        <dbReference type="EMBL" id="EDY18078.1"/>
    </source>
</evidence>
<dbReference type="Gene3D" id="3.30.70.1230">
    <property type="entry name" value="Nucleotide cyclase"/>
    <property type="match status" value="2"/>
</dbReference>
<evidence type="ECO:0000313" key="5">
    <source>
        <dbReference type="Proteomes" id="UP000005824"/>
    </source>
</evidence>
<dbReference type="InterPro" id="IPR029787">
    <property type="entry name" value="Nucleotide_cyclase"/>
</dbReference>
<dbReference type="GO" id="GO:0005524">
    <property type="term" value="F:ATP binding"/>
    <property type="evidence" value="ECO:0007669"/>
    <property type="project" value="UniProtKB-KW"/>
</dbReference>
<dbReference type="GO" id="GO:0035556">
    <property type="term" value="P:intracellular signal transduction"/>
    <property type="evidence" value="ECO:0007669"/>
    <property type="project" value="InterPro"/>
</dbReference>